<organism evidence="9 10">
    <name type="scientific">Heterorhabditis bacteriophora</name>
    <name type="common">Entomopathogenic nematode worm</name>
    <dbReference type="NCBI Taxonomy" id="37862"/>
    <lineage>
        <taxon>Eukaryota</taxon>
        <taxon>Metazoa</taxon>
        <taxon>Ecdysozoa</taxon>
        <taxon>Nematoda</taxon>
        <taxon>Chromadorea</taxon>
        <taxon>Rhabditida</taxon>
        <taxon>Rhabditina</taxon>
        <taxon>Rhabditomorpha</taxon>
        <taxon>Strongyloidea</taxon>
        <taxon>Heterorhabditidae</taxon>
        <taxon>Heterorhabditis</taxon>
    </lineage>
</organism>
<feature type="transmembrane region" description="Helical" evidence="7">
    <location>
        <begin position="34"/>
        <end position="57"/>
    </location>
</feature>
<feature type="transmembrane region" description="Helical" evidence="7">
    <location>
        <begin position="430"/>
        <end position="450"/>
    </location>
</feature>
<feature type="transmembrane region" description="Helical" evidence="7">
    <location>
        <begin position="6"/>
        <end position="22"/>
    </location>
</feature>
<reference evidence="10" key="1">
    <citation type="submission" date="2016-11" db="UniProtKB">
        <authorList>
            <consortium name="WormBaseParasite"/>
        </authorList>
    </citation>
    <scope>IDENTIFICATION</scope>
</reference>
<protein>
    <submittedName>
        <fullName evidence="10">SSD domain-containing protein</fullName>
    </submittedName>
</protein>
<feature type="transmembrane region" description="Helical" evidence="7">
    <location>
        <begin position="405"/>
        <end position="423"/>
    </location>
</feature>
<dbReference type="GO" id="GO:0006897">
    <property type="term" value="P:endocytosis"/>
    <property type="evidence" value="ECO:0007669"/>
    <property type="project" value="TreeGrafter"/>
</dbReference>
<dbReference type="Gene3D" id="1.20.1640.10">
    <property type="entry name" value="Multidrug efflux transporter AcrB transmembrane domain"/>
    <property type="match status" value="2"/>
</dbReference>
<feature type="transmembrane region" description="Helical" evidence="7">
    <location>
        <begin position="456"/>
        <end position="478"/>
    </location>
</feature>
<dbReference type="WBParaSite" id="Hba_17280">
    <property type="protein sequence ID" value="Hba_17280"/>
    <property type="gene ID" value="Hba_17280"/>
</dbReference>
<keyword evidence="4 7" id="KW-1133">Transmembrane helix</keyword>
<dbReference type="Pfam" id="PF02460">
    <property type="entry name" value="Patched"/>
    <property type="match status" value="1"/>
</dbReference>
<dbReference type="PANTHER" id="PTHR10796:SF87">
    <property type="entry name" value="SSD DOMAIN-CONTAINING PROTEIN"/>
    <property type="match status" value="1"/>
</dbReference>
<evidence type="ECO:0000256" key="7">
    <source>
        <dbReference type="SAM" id="Phobius"/>
    </source>
</evidence>
<evidence type="ECO:0000256" key="2">
    <source>
        <dbReference type="ARBA" id="ARBA00005585"/>
    </source>
</evidence>
<dbReference type="AlphaFoldDB" id="A0A1I7XIE4"/>
<feature type="transmembrane region" description="Helical" evidence="7">
    <location>
        <begin position="63"/>
        <end position="84"/>
    </location>
</feature>
<feature type="transmembrane region" description="Helical" evidence="7">
    <location>
        <begin position="193"/>
        <end position="209"/>
    </location>
</feature>
<evidence type="ECO:0000256" key="6">
    <source>
        <dbReference type="ARBA" id="ARBA00023180"/>
    </source>
</evidence>
<keyword evidence="6" id="KW-0325">Glycoprotein</keyword>
<dbReference type="PROSITE" id="PS50156">
    <property type="entry name" value="SSD"/>
    <property type="match status" value="1"/>
</dbReference>
<evidence type="ECO:0000256" key="5">
    <source>
        <dbReference type="ARBA" id="ARBA00023136"/>
    </source>
</evidence>
<evidence type="ECO:0000256" key="3">
    <source>
        <dbReference type="ARBA" id="ARBA00022692"/>
    </source>
</evidence>
<dbReference type="GO" id="GO:0005886">
    <property type="term" value="C:plasma membrane"/>
    <property type="evidence" value="ECO:0007669"/>
    <property type="project" value="TreeGrafter"/>
</dbReference>
<proteinExistence type="inferred from homology"/>
<accession>A0A1I7XIE4</accession>
<keyword evidence="3 7" id="KW-0812">Transmembrane</keyword>
<dbReference type="InterPro" id="IPR003392">
    <property type="entry name" value="PTHD_SSD"/>
</dbReference>
<sequence length="493" mass="56169">MACVPYFTLSVMFVFTFILITNRREHFHVAHSVVMAFLGVIGPLMAVATTFCLLFLLGYPFNSIALVMPFLIIGVGSDDVFIIIHAMRKTDKSKGLEEQIVETFSGNDGGGWSLYHGNIRHQYFILTFFVAALVYEERRVTKDIEKPDIRIPVEVEKKQSVCAQSSIRSVFPADPNGIVAKYCRVIKYWQTRFGLLIILIIYWTASLYGCMQMEVKMDTTNLVMKDSQLQHVAFLYEKYLWSEGQLVMVFVNSPPDLSEERNQHAMFQLVDRFERLPYSMGRNSTSFWLRSYLYQSALYHSKDGFYTLLDQWLKDPENGGARWNDMVRLERNATNAVIGVEKSLIYRFMFATACAMGADASWNTRAYLQHQWRTLANQYSNFNVTVFQAYSFYVDQLDSIGGNTLSTVIVAAITMDLACFLMIPSASSIISSSVAMLSINIGVFGLLSLWNVNLDPITMCTTLMSIGFSVDFTVTTFTEIPYLGQQMKDWLMP</sequence>
<dbReference type="PANTHER" id="PTHR10796">
    <property type="entry name" value="PATCHED-RELATED"/>
    <property type="match status" value="1"/>
</dbReference>
<dbReference type="InterPro" id="IPR051697">
    <property type="entry name" value="Patched_domain-protein"/>
</dbReference>
<evidence type="ECO:0000259" key="8">
    <source>
        <dbReference type="PROSITE" id="PS50156"/>
    </source>
</evidence>
<evidence type="ECO:0000313" key="10">
    <source>
        <dbReference type="WBParaSite" id="Hba_17280"/>
    </source>
</evidence>
<dbReference type="GO" id="GO:0030659">
    <property type="term" value="C:cytoplasmic vesicle membrane"/>
    <property type="evidence" value="ECO:0007669"/>
    <property type="project" value="TreeGrafter"/>
</dbReference>
<name>A0A1I7XIE4_HETBA</name>
<keyword evidence="9" id="KW-1185">Reference proteome</keyword>
<dbReference type="SUPFAM" id="SSF82866">
    <property type="entry name" value="Multidrug efflux transporter AcrB transmembrane domain"/>
    <property type="match status" value="2"/>
</dbReference>
<feature type="domain" description="SSD" evidence="8">
    <location>
        <begin position="3"/>
        <end position="105"/>
    </location>
</feature>
<evidence type="ECO:0000256" key="4">
    <source>
        <dbReference type="ARBA" id="ARBA00022989"/>
    </source>
</evidence>
<dbReference type="GO" id="GO:0018996">
    <property type="term" value="P:molting cycle, collagen and cuticulin-based cuticle"/>
    <property type="evidence" value="ECO:0007669"/>
    <property type="project" value="TreeGrafter"/>
</dbReference>
<dbReference type="Proteomes" id="UP000095283">
    <property type="component" value="Unplaced"/>
</dbReference>
<evidence type="ECO:0000256" key="1">
    <source>
        <dbReference type="ARBA" id="ARBA00004141"/>
    </source>
</evidence>
<comment type="similarity">
    <text evidence="2">Belongs to the patched family.</text>
</comment>
<evidence type="ECO:0000313" key="9">
    <source>
        <dbReference type="Proteomes" id="UP000095283"/>
    </source>
</evidence>
<comment type="subcellular location">
    <subcellularLocation>
        <location evidence="1">Membrane</location>
        <topology evidence="1">Multi-pass membrane protein</topology>
    </subcellularLocation>
</comment>
<dbReference type="InterPro" id="IPR000731">
    <property type="entry name" value="SSD"/>
</dbReference>
<keyword evidence="5 7" id="KW-0472">Membrane</keyword>